<dbReference type="GO" id="GO:0005634">
    <property type="term" value="C:nucleus"/>
    <property type="evidence" value="ECO:0007669"/>
    <property type="project" value="UniProtKB-SubCell"/>
</dbReference>
<dbReference type="AlphaFoldDB" id="A0AAE1E3V2"/>
<feature type="compositionally biased region" description="Basic and acidic residues" evidence="7">
    <location>
        <begin position="231"/>
        <end position="243"/>
    </location>
</feature>
<comment type="subcellular location">
    <subcellularLocation>
        <location evidence="1">Nucleus</location>
    </subcellularLocation>
</comment>
<dbReference type="GO" id="GO:0006260">
    <property type="term" value="P:DNA replication"/>
    <property type="evidence" value="ECO:0007669"/>
    <property type="project" value="UniProtKB-KW"/>
</dbReference>
<keyword evidence="3" id="KW-0235">DNA replication</keyword>
<dbReference type="SUPFAM" id="SSF52113">
    <property type="entry name" value="BRCT domain"/>
    <property type="match status" value="1"/>
</dbReference>
<feature type="region of interest" description="Disordered" evidence="7">
    <location>
        <begin position="231"/>
        <end position="250"/>
    </location>
</feature>
<proteinExistence type="inferred from homology"/>
<evidence type="ECO:0000256" key="7">
    <source>
        <dbReference type="SAM" id="MobiDB-lite"/>
    </source>
</evidence>
<gene>
    <name evidence="9" type="ORF">RRG08_060535</name>
</gene>
<dbReference type="Proteomes" id="UP001283361">
    <property type="component" value="Unassembled WGS sequence"/>
</dbReference>
<name>A0AAE1E3V2_9GAST</name>
<keyword evidence="4" id="KW-0547">Nucleotide-binding</keyword>
<evidence type="ECO:0000313" key="10">
    <source>
        <dbReference type="Proteomes" id="UP001283361"/>
    </source>
</evidence>
<dbReference type="EMBL" id="JAWDGP010001292">
    <property type="protein sequence ID" value="KAK3793022.1"/>
    <property type="molecule type" value="Genomic_DNA"/>
</dbReference>
<evidence type="ECO:0000256" key="5">
    <source>
        <dbReference type="ARBA" id="ARBA00022840"/>
    </source>
</evidence>
<evidence type="ECO:0000256" key="2">
    <source>
        <dbReference type="ARBA" id="ARBA00006116"/>
    </source>
</evidence>
<feature type="compositionally biased region" description="Polar residues" evidence="7">
    <location>
        <begin position="174"/>
        <end position="187"/>
    </location>
</feature>
<dbReference type="PROSITE" id="PS50172">
    <property type="entry name" value="BRCT"/>
    <property type="match status" value="1"/>
</dbReference>
<feature type="domain" description="BRCT" evidence="8">
    <location>
        <begin position="274"/>
        <end position="333"/>
    </location>
</feature>
<keyword evidence="6" id="KW-0539">Nucleus</keyword>
<reference evidence="9" key="1">
    <citation type="journal article" date="2023" name="G3 (Bethesda)">
        <title>A reference genome for the long-term kleptoplast-retaining sea slug Elysia crispata morphotype clarki.</title>
        <authorList>
            <person name="Eastman K.E."/>
            <person name="Pendleton A.L."/>
            <person name="Shaikh M.A."/>
            <person name="Suttiyut T."/>
            <person name="Ogas R."/>
            <person name="Tomko P."/>
            <person name="Gavelis G."/>
            <person name="Widhalm J.R."/>
            <person name="Wisecaver J.H."/>
        </authorList>
    </citation>
    <scope>NUCLEOTIDE SEQUENCE</scope>
    <source>
        <strain evidence="9">ECLA1</strain>
    </source>
</reference>
<keyword evidence="10" id="KW-1185">Reference proteome</keyword>
<feature type="region of interest" description="Disordered" evidence="7">
    <location>
        <begin position="115"/>
        <end position="222"/>
    </location>
</feature>
<evidence type="ECO:0000256" key="4">
    <source>
        <dbReference type="ARBA" id="ARBA00022741"/>
    </source>
</evidence>
<evidence type="ECO:0000256" key="1">
    <source>
        <dbReference type="ARBA" id="ARBA00004123"/>
    </source>
</evidence>
<organism evidence="9 10">
    <name type="scientific">Elysia crispata</name>
    <name type="common">lettuce slug</name>
    <dbReference type="NCBI Taxonomy" id="231223"/>
    <lineage>
        <taxon>Eukaryota</taxon>
        <taxon>Metazoa</taxon>
        <taxon>Spiralia</taxon>
        <taxon>Lophotrochozoa</taxon>
        <taxon>Mollusca</taxon>
        <taxon>Gastropoda</taxon>
        <taxon>Heterobranchia</taxon>
        <taxon>Euthyneura</taxon>
        <taxon>Panpulmonata</taxon>
        <taxon>Sacoglossa</taxon>
        <taxon>Placobranchoidea</taxon>
        <taxon>Plakobranchidae</taxon>
        <taxon>Elysia</taxon>
    </lineage>
</organism>
<evidence type="ECO:0000256" key="6">
    <source>
        <dbReference type="ARBA" id="ARBA00023242"/>
    </source>
</evidence>
<accession>A0AAE1E3V2</accession>
<evidence type="ECO:0000313" key="9">
    <source>
        <dbReference type="EMBL" id="KAK3793022.1"/>
    </source>
</evidence>
<comment type="caution">
    <text evidence="9">The sequence shown here is derived from an EMBL/GenBank/DDBJ whole genome shotgun (WGS) entry which is preliminary data.</text>
</comment>
<evidence type="ECO:0000256" key="3">
    <source>
        <dbReference type="ARBA" id="ARBA00022705"/>
    </source>
</evidence>
<dbReference type="InterPro" id="IPR001357">
    <property type="entry name" value="BRCT_dom"/>
</dbReference>
<dbReference type="GO" id="GO:0005524">
    <property type="term" value="F:ATP binding"/>
    <property type="evidence" value="ECO:0007669"/>
    <property type="project" value="UniProtKB-KW"/>
</dbReference>
<dbReference type="Gene3D" id="3.40.50.10190">
    <property type="entry name" value="BRCT domain"/>
    <property type="match status" value="1"/>
</dbReference>
<dbReference type="FunFam" id="3.40.50.10190:FF:000001">
    <property type="entry name" value="Replication factor C subunit 1"/>
    <property type="match status" value="1"/>
</dbReference>
<protein>
    <recommendedName>
        <fullName evidence="8">BRCT domain-containing protein</fullName>
    </recommendedName>
</protein>
<comment type="similarity">
    <text evidence="2">Belongs to the activator 1 large subunit family.</text>
</comment>
<keyword evidence="5" id="KW-0067">ATP-binding</keyword>
<dbReference type="InterPro" id="IPR036420">
    <property type="entry name" value="BRCT_dom_sf"/>
</dbReference>
<dbReference type="Pfam" id="PF00533">
    <property type="entry name" value="BRCT"/>
    <property type="match status" value="1"/>
</dbReference>
<feature type="non-terminal residue" evidence="9">
    <location>
        <position position="333"/>
    </location>
</feature>
<dbReference type="SMART" id="SM00292">
    <property type="entry name" value="BRCT"/>
    <property type="match status" value="1"/>
</dbReference>
<evidence type="ECO:0000259" key="8">
    <source>
        <dbReference type="PROSITE" id="PS50172"/>
    </source>
</evidence>
<sequence>MVLCLLLLVANSDEDPLPDSKPKAKRKKKEIVSTVVDSDEEEKKMTALDKFVIHNQKTPSKEAIKAAAVNGQATPKGETAVAKQKHEQIDENVKKEATVDLTFDEELHDDDDFMETLDQLDGPSIKKVKPSDEGQQVLSPEGSLASKLAGKMQQAPLERNEVEKKMANNKKLAENSSPAKTTANGKSSPKKGKVYTMEVQRKKPPTVKVSPGKAKKEKEVTPVKRVVKKLVSSEKAKHDKEDDGFGGPKGIKGFQAFKARGGPLALGSKEIPEGAENCLEGLTFVITGILDSIDRDDAKSLVERHGGKVTGNVSGRTSYLVIGRDPGESKVKK</sequence>